<dbReference type="AlphaFoldDB" id="A0A914ZSQ3"/>
<accession>A0A914ZSQ3</accession>
<protein>
    <submittedName>
        <fullName evidence="2">Uncharacterized protein</fullName>
    </submittedName>
</protein>
<reference evidence="2" key="1">
    <citation type="submission" date="2022-11" db="UniProtKB">
        <authorList>
            <consortium name="WormBaseParasite"/>
        </authorList>
    </citation>
    <scope>IDENTIFICATION</scope>
</reference>
<name>A0A914ZSQ3_PARUN</name>
<dbReference type="Proteomes" id="UP000887569">
    <property type="component" value="Unplaced"/>
</dbReference>
<evidence type="ECO:0000313" key="2">
    <source>
        <dbReference type="WBParaSite" id="PgB13_g024_t01"/>
    </source>
</evidence>
<keyword evidence="1" id="KW-1185">Reference proteome</keyword>
<organism evidence="1 2">
    <name type="scientific">Parascaris univalens</name>
    <name type="common">Nematode worm</name>
    <dbReference type="NCBI Taxonomy" id="6257"/>
    <lineage>
        <taxon>Eukaryota</taxon>
        <taxon>Metazoa</taxon>
        <taxon>Ecdysozoa</taxon>
        <taxon>Nematoda</taxon>
        <taxon>Chromadorea</taxon>
        <taxon>Rhabditida</taxon>
        <taxon>Spirurina</taxon>
        <taxon>Ascaridomorpha</taxon>
        <taxon>Ascaridoidea</taxon>
        <taxon>Ascarididae</taxon>
        <taxon>Parascaris</taxon>
    </lineage>
</organism>
<sequence>MRGEGDVINLADWSSGMILDSGARGDGVLPVSAEWSGGMILDSGARGEGDVINLADWSSGMILDSGARGGGVWLALDEWSSSMILASGARGPGIDPRLSPIVWNLDQGGNQCETGDILQYKKVVVLLPGGGVWLALDEWSSSMILASGARGPGIDPRLSPIVWNLDQGGNQCEASAFDDNSATSFKGQGLKFNVHRYHNSRYPRGRTTRCSSRTSAFIDCTLKGGHRGGNHAKSGGVWLALDEWSSSMILASGARGPGSIRGSARSFGTSTKEEINARGKDSSSMFTVITTAGIPEDVPLAAPRALRLSLIAL</sequence>
<proteinExistence type="predicted"/>
<dbReference type="WBParaSite" id="PgB13_g024_t01">
    <property type="protein sequence ID" value="PgB13_g024_t01"/>
    <property type="gene ID" value="PgB13_g024"/>
</dbReference>
<evidence type="ECO:0000313" key="1">
    <source>
        <dbReference type="Proteomes" id="UP000887569"/>
    </source>
</evidence>